<name>A0AAD7B3I2_9AGAR</name>
<keyword evidence="3" id="KW-1185">Reference proteome</keyword>
<sequence length="267" mass="29083">MGRRRGSKKASISASSSSAHHSLATKAAAAAAAADKAVAKAARAVAAETQKLHKSILKDVVHLAGQSQETYPVVLTSTSREAWDRASTSCRMGPAPDDLIELGQSALPLVFSAVYIEAVDEYQTAMEPGVEAILRQVICSPPVLSLLVGQMRYGDYKVKFYGRQCAKMFYLLLGILWTDQSEVVHAEQMNIMYALFVGLIHEGLRSYDLYLARSGKPCAELAKPSAQLAKPIANGAGSRIRDWDIESDDGFDSEEEDEDEDNWMNPI</sequence>
<dbReference type="Proteomes" id="UP001221142">
    <property type="component" value="Unassembled WGS sequence"/>
</dbReference>
<accession>A0AAD7B3I2</accession>
<evidence type="ECO:0000256" key="1">
    <source>
        <dbReference type="SAM" id="MobiDB-lite"/>
    </source>
</evidence>
<evidence type="ECO:0000313" key="3">
    <source>
        <dbReference type="Proteomes" id="UP001221142"/>
    </source>
</evidence>
<feature type="region of interest" description="Disordered" evidence="1">
    <location>
        <begin position="240"/>
        <end position="267"/>
    </location>
</feature>
<dbReference type="EMBL" id="JARKIF010000043">
    <property type="protein sequence ID" value="KAJ7608651.1"/>
    <property type="molecule type" value="Genomic_DNA"/>
</dbReference>
<feature type="compositionally biased region" description="Acidic residues" evidence="1">
    <location>
        <begin position="245"/>
        <end position="267"/>
    </location>
</feature>
<reference evidence="2" key="1">
    <citation type="submission" date="2023-03" db="EMBL/GenBank/DDBJ databases">
        <title>Massive genome expansion in bonnet fungi (Mycena s.s.) driven by repeated elements and novel gene families across ecological guilds.</title>
        <authorList>
            <consortium name="Lawrence Berkeley National Laboratory"/>
            <person name="Harder C.B."/>
            <person name="Miyauchi S."/>
            <person name="Viragh M."/>
            <person name="Kuo A."/>
            <person name="Thoen E."/>
            <person name="Andreopoulos B."/>
            <person name="Lu D."/>
            <person name="Skrede I."/>
            <person name="Drula E."/>
            <person name="Henrissat B."/>
            <person name="Morin E."/>
            <person name="Kohler A."/>
            <person name="Barry K."/>
            <person name="LaButti K."/>
            <person name="Morin E."/>
            <person name="Salamov A."/>
            <person name="Lipzen A."/>
            <person name="Mereny Z."/>
            <person name="Hegedus B."/>
            <person name="Baldrian P."/>
            <person name="Stursova M."/>
            <person name="Weitz H."/>
            <person name="Taylor A."/>
            <person name="Grigoriev I.V."/>
            <person name="Nagy L.G."/>
            <person name="Martin F."/>
            <person name="Kauserud H."/>
        </authorList>
    </citation>
    <scope>NUCLEOTIDE SEQUENCE</scope>
    <source>
        <strain evidence="2">9284</strain>
    </source>
</reference>
<gene>
    <name evidence="2" type="ORF">FB45DRAFT_945611</name>
</gene>
<evidence type="ECO:0000313" key="2">
    <source>
        <dbReference type="EMBL" id="KAJ7608651.1"/>
    </source>
</evidence>
<protein>
    <submittedName>
        <fullName evidence="2">Uncharacterized protein</fullName>
    </submittedName>
</protein>
<proteinExistence type="predicted"/>
<dbReference type="AlphaFoldDB" id="A0AAD7B3I2"/>
<organism evidence="2 3">
    <name type="scientific">Roridomyces roridus</name>
    <dbReference type="NCBI Taxonomy" id="1738132"/>
    <lineage>
        <taxon>Eukaryota</taxon>
        <taxon>Fungi</taxon>
        <taxon>Dikarya</taxon>
        <taxon>Basidiomycota</taxon>
        <taxon>Agaricomycotina</taxon>
        <taxon>Agaricomycetes</taxon>
        <taxon>Agaricomycetidae</taxon>
        <taxon>Agaricales</taxon>
        <taxon>Marasmiineae</taxon>
        <taxon>Mycenaceae</taxon>
        <taxon>Roridomyces</taxon>
    </lineage>
</organism>
<comment type="caution">
    <text evidence="2">The sequence shown here is derived from an EMBL/GenBank/DDBJ whole genome shotgun (WGS) entry which is preliminary data.</text>
</comment>